<evidence type="ECO:0000256" key="3">
    <source>
        <dbReference type="ARBA" id="ARBA00023054"/>
    </source>
</evidence>
<evidence type="ECO:0000259" key="6">
    <source>
        <dbReference type="Pfam" id="PF02465"/>
    </source>
</evidence>
<dbReference type="GO" id="GO:0009424">
    <property type="term" value="C:bacterial-type flagellum hook"/>
    <property type="evidence" value="ECO:0007669"/>
    <property type="project" value="UniProtKB-UniRule"/>
</dbReference>
<keyword evidence="5" id="KW-0964">Secreted</keyword>
<evidence type="ECO:0000259" key="7">
    <source>
        <dbReference type="Pfam" id="PF07195"/>
    </source>
</evidence>
<evidence type="ECO:0000313" key="8">
    <source>
        <dbReference type="EMBL" id="TXE86386.1"/>
    </source>
</evidence>
<accession>A0A5C7DSR9</accession>
<comment type="caution">
    <text evidence="8">The sequence shown here is derived from an EMBL/GenBank/DDBJ whole genome shotgun (WGS) entry which is preliminary data.</text>
</comment>
<comment type="function">
    <text evidence="5">Required for morphogenesis and for the elongation of the flagellar filament by facilitating polymerization of the flagellin monomers at the tip of growing filament. Forms a capping structure, which prevents flagellin subunits (transported through the central channel of the flagellum) from leaking out without polymerization at the distal end.</text>
</comment>
<feature type="domain" description="Flagellar hook-associated protein 2 C-terminal" evidence="7">
    <location>
        <begin position="383"/>
        <end position="748"/>
    </location>
</feature>
<organism evidence="8 9">
    <name type="scientific">Campylobacter volucris</name>
    <dbReference type="NCBI Taxonomy" id="1031542"/>
    <lineage>
        <taxon>Bacteria</taxon>
        <taxon>Pseudomonadati</taxon>
        <taxon>Campylobacterota</taxon>
        <taxon>Epsilonproteobacteria</taxon>
        <taxon>Campylobacterales</taxon>
        <taxon>Campylobacteraceae</taxon>
        <taxon>Campylobacter</taxon>
    </lineage>
</organism>
<protein>
    <recommendedName>
        <fullName evidence="5">Flagellar hook-associated protein 2</fullName>
        <shortName evidence="5">HAP2</shortName>
    </recommendedName>
    <alternativeName>
        <fullName evidence="5">Flagellar cap protein</fullName>
    </alternativeName>
</protein>
<dbReference type="GO" id="GO:0007155">
    <property type="term" value="P:cell adhesion"/>
    <property type="evidence" value="ECO:0007669"/>
    <property type="project" value="InterPro"/>
</dbReference>
<dbReference type="GO" id="GO:0071973">
    <property type="term" value="P:bacterial-type flagellum-dependent cell motility"/>
    <property type="evidence" value="ECO:0007669"/>
    <property type="project" value="TreeGrafter"/>
</dbReference>
<name>A0A5C7DSR9_9BACT</name>
<dbReference type="PANTHER" id="PTHR30288">
    <property type="entry name" value="FLAGELLAR CAP/ASSEMBLY PROTEIN FLID"/>
    <property type="match status" value="1"/>
</dbReference>
<comment type="subunit">
    <text evidence="2 5">Homopentamer.</text>
</comment>
<dbReference type="Pfam" id="PF07195">
    <property type="entry name" value="FliD_C"/>
    <property type="match status" value="1"/>
</dbReference>
<dbReference type="Proteomes" id="UP000321629">
    <property type="component" value="Unassembled WGS sequence"/>
</dbReference>
<evidence type="ECO:0000256" key="5">
    <source>
        <dbReference type="RuleBase" id="RU362066"/>
    </source>
</evidence>
<dbReference type="GO" id="GO:0005576">
    <property type="term" value="C:extracellular region"/>
    <property type="evidence" value="ECO:0007669"/>
    <property type="project" value="UniProtKB-SubCell"/>
</dbReference>
<reference evidence="8 9" key="1">
    <citation type="submission" date="2019-07" db="EMBL/GenBank/DDBJ databases">
        <title>Rapid identification of Enteric Bacteria from Whole Genome Sequences (WGS) using Average Nucleotide Identity (ANI).</title>
        <authorList>
            <person name="Lane C."/>
        </authorList>
    </citation>
    <scope>NUCLEOTIDE SEQUENCE [LARGE SCALE GENOMIC DNA]</scope>
    <source>
        <strain evidence="8 9">2016D-0084</strain>
    </source>
</reference>
<comment type="similarity">
    <text evidence="1 5">Belongs to the FliD family.</text>
</comment>
<dbReference type="AlphaFoldDB" id="A0A5C7DSR9"/>
<feature type="domain" description="Flagellar hook-associated protein 2 N-terminal" evidence="6">
    <location>
        <begin position="13"/>
        <end position="113"/>
    </location>
</feature>
<dbReference type="InterPro" id="IPR010810">
    <property type="entry name" value="Flagellin_hook_IN_motif"/>
</dbReference>
<evidence type="ECO:0000256" key="4">
    <source>
        <dbReference type="ARBA" id="ARBA00023143"/>
    </source>
</evidence>
<evidence type="ECO:0000313" key="9">
    <source>
        <dbReference type="Proteomes" id="UP000321629"/>
    </source>
</evidence>
<keyword evidence="4 5" id="KW-0975">Bacterial flagellum</keyword>
<keyword evidence="3" id="KW-0175">Coiled coil</keyword>
<dbReference type="GO" id="GO:0009421">
    <property type="term" value="C:bacterial-type flagellum filament cap"/>
    <property type="evidence" value="ECO:0007669"/>
    <property type="project" value="InterPro"/>
</dbReference>
<evidence type="ECO:0000256" key="2">
    <source>
        <dbReference type="ARBA" id="ARBA00011255"/>
    </source>
</evidence>
<proteinExistence type="inferred from homology"/>
<dbReference type="EMBL" id="VOWJ01000031">
    <property type="protein sequence ID" value="TXE86386.1"/>
    <property type="molecule type" value="Genomic_DNA"/>
</dbReference>
<dbReference type="Pfam" id="PF07196">
    <property type="entry name" value="Flagellin_IN"/>
    <property type="match status" value="1"/>
</dbReference>
<dbReference type="RefSeq" id="WP_147556004.1">
    <property type="nucleotide sequence ID" value="NZ_VOWJ01000031.1"/>
</dbReference>
<dbReference type="InterPro" id="IPR010809">
    <property type="entry name" value="FliD_C"/>
</dbReference>
<dbReference type="PANTHER" id="PTHR30288:SF0">
    <property type="entry name" value="FLAGELLAR HOOK-ASSOCIATED PROTEIN 2"/>
    <property type="match status" value="1"/>
</dbReference>
<dbReference type="InterPro" id="IPR003481">
    <property type="entry name" value="FliD_N"/>
</dbReference>
<dbReference type="Pfam" id="PF02465">
    <property type="entry name" value="FliD_N"/>
    <property type="match status" value="1"/>
</dbReference>
<evidence type="ECO:0000256" key="1">
    <source>
        <dbReference type="ARBA" id="ARBA00009764"/>
    </source>
</evidence>
<sequence length="766" mass="83394">MAVGSLGSLGIGSGVLTSETLNKLKEAELNAQLKLYNSQIETNSTRQKDLAELEAKLLAFQTAVNGLGDASQFNKKKVSPSVSGDSAAADLKVDSLSDLKNMKVVVEQLAQKDVYQSNGFKDKTASVMQSLGITDKDKASFTITQDGKSYKIEIDKGTTLTDLAEKINGATNGKIEAKVVDTGDKKNPYRLVIQSSETGTQNNISFSGDDDLLKGMGWELDKNSISAGGLFGFRPSSESDKDKSVITGSLNGKNQDDKLLAKGEKTSLTFVVKNGDTYDRYTIDIDNETTYKSLADDIKKQTNGKVEFDPQQGTFKATNGGELSIFDGGYATDADGNIDYTNYRRDPNATKLLQDKFGITLDESTPQGYNVDAKNENHIQKGMDAIFSVDGVKMTRPTNTITDIGPGITLELKQKGEISFNVTQDTAAISESLDNLVKAYNDLMTNITAATKYDAEAGVKGNFVGVSEIYNIKTQVNEILLKTITVDGTITVGDSDTSEGIQMSSKVSLSLADYGLTLTDGLLSFDSSKFEAKFNEDPDLAERFFVGHNGFEDINLVGDKVSDLQKNNPDGIKFEDGKFTITYNDQTIDLSKTKNGDPFTLTGKDDAEMAQNLVNHINSFGLEGLEASFQIINEGKEGQKIEFKIKGTTGSDLEIGGDKEFLKKFGLHPQTMYSKYKEETGTFGVLKNTMKEMMSTDGSFGGYKASLTKEAKNLEETTKTTKEFIESKYDTMWSRWAAYDNIIAKLNNQASVIANMIKQASGDQNS</sequence>
<gene>
    <name evidence="8" type="ORF">FPD38_07000</name>
</gene>
<comment type="subcellular location">
    <subcellularLocation>
        <location evidence="5">Secreted</location>
    </subcellularLocation>
    <subcellularLocation>
        <location evidence="5">Bacterial flagellum</location>
    </subcellularLocation>
</comment>
<dbReference type="InterPro" id="IPR040026">
    <property type="entry name" value="FliD"/>
</dbReference>